<evidence type="ECO:0000256" key="3">
    <source>
        <dbReference type="PIRNR" id="PIRNR006223"/>
    </source>
</evidence>
<protein>
    <recommendedName>
        <fullName evidence="3">Sulfurtransferase</fullName>
        <ecNumber evidence="3">2.8.1.-</ecNumber>
    </recommendedName>
</protein>
<dbReference type="GO" id="GO:0002143">
    <property type="term" value="P:tRNA wobble position uridine thiolation"/>
    <property type="evidence" value="ECO:0007669"/>
    <property type="project" value="TreeGrafter"/>
</dbReference>
<feature type="active site" description="Cysteine persulfide intermediate" evidence="4">
    <location>
        <position position="102"/>
    </location>
</feature>
<evidence type="ECO:0000313" key="5">
    <source>
        <dbReference type="EMBL" id="ESK40005.1"/>
    </source>
</evidence>
<dbReference type="Gene3D" id="3.30.1420.10">
    <property type="match status" value="1"/>
</dbReference>
<dbReference type="OrthoDB" id="9786347at2"/>
<sequence length="103" mass="11644">MHLELDQDGHLINYTDWNETIAQELANGLDIQLSDWHFKVLNGVRAFHQQFGYSPATRPLIKFLIKTVDSDITNIQLQQAFNTGLVARQLSRIAGVPKPANCL</sequence>
<dbReference type="RefSeq" id="WP_023272047.1">
    <property type="nucleotide sequence ID" value="NZ_KI530712.1"/>
</dbReference>
<comment type="similarity">
    <text evidence="3">Belongs to the dsrC/tusE family.</text>
</comment>
<dbReference type="PATRIC" id="fig|1392540.3.peg.434"/>
<dbReference type="EC" id="2.8.1.-" evidence="3"/>
<dbReference type="NCBIfam" id="TIGR03342">
    <property type="entry name" value="dsrC_tusE_dsvC"/>
    <property type="match status" value="1"/>
</dbReference>
<gene>
    <name evidence="5" type="ORF">P256_00444</name>
</gene>
<dbReference type="GO" id="GO:0016740">
    <property type="term" value="F:transferase activity"/>
    <property type="evidence" value="ECO:0007669"/>
    <property type="project" value="UniProtKB-KW"/>
</dbReference>
<keyword evidence="6" id="KW-1185">Reference proteome</keyword>
<evidence type="ECO:0000313" key="6">
    <source>
        <dbReference type="Proteomes" id="UP000023785"/>
    </source>
</evidence>
<dbReference type="Gene3D" id="1.10.10.370">
    <property type="entry name" value="DsrC-like protein, C-terminal domain"/>
    <property type="match status" value="1"/>
</dbReference>
<dbReference type="AlphaFoldDB" id="V2TV68"/>
<reference evidence="5 6" key="1">
    <citation type="submission" date="2013-10" db="EMBL/GenBank/DDBJ databases">
        <title>The Genome Sequence of Acinetobacter nectaris CIP 110549.</title>
        <authorList>
            <consortium name="The Broad Institute Genomics Platform"/>
            <consortium name="The Broad Institute Genome Sequencing Center for Infectious Disease"/>
            <person name="Cerqueira G."/>
            <person name="Feldgarden M."/>
            <person name="Courvalin P."/>
            <person name="Grillot-Courvalin C."/>
            <person name="Clermont D."/>
            <person name="Rocha E."/>
            <person name="Yoon E.-J."/>
            <person name="Nemec A."/>
            <person name="Young S.K."/>
            <person name="Zeng Q."/>
            <person name="Gargeya S."/>
            <person name="Fitzgerald M."/>
            <person name="Abouelleil A."/>
            <person name="Alvarado L."/>
            <person name="Berlin A.M."/>
            <person name="Chapman S.B."/>
            <person name="Gainer-Dewar J."/>
            <person name="Goldberg J."/>
            <person name="Gnerre S."/>
            <person name="Griggs A."/>
            <person name="Gujja S."/>
            <person name="Hansen M."/>
            <person name="Howarth C."/>
            <person name="Imamovic A."/>
            <person name="Ireland A."/>
            <person name="Larimer J."/>
            <person name="McCowan C."/>
            <person name="Murphy C."/>
            <person name="Pearson M."/>
            <person name="Poon T.W."/>
            <person name="Priest M."/>
            <person name="Roberts A."/>
            <person name="Saif S."/>
            <person name="Shea T."/>
            <person name="Sykes S."/>
            <person name="Wortman J."/>
            <person name="Nusbaum C."/>
            <person name="Birren B."/>
        </authorList>
    </citation>
    <scope>NUCLEOTIDE SEQUENCE [LARGE SCALE GENOMIC DNA]</scope>
    <source>
        <strain evidence="5 6">CIP 110549</strain>
    </source>
</reference>
<dbReference type="GO" id="GO:0005737">
    <property type="term" value="C:cytoplasm"/>
    <property type="evidence" value="ECO:0007669"/>
    <property type="project" value="UniProtKB-SubCell"/>
</dbReference>
<keyword evidence="3" id="KW-0808">Transferase</keyword>
<dbReference type="EMBL" id="AYER01000003">
    <property type="protein sequence ID" value="ESK40005.1"/>
    <property type="molecule type" value="Genomic_DNA"/>
</dbReference>
<comment type="subcellular location">
    <subcellularLocation>
        <location evidence="1">Cytoplasm</location>
    </subcellularLocation>
</comment>
<dbReference type="PANTHER" id="PTHR37010">
    <property type="entry name" value="SULFURTRANSFERASE TUSE"/>
    <property type="match status" value="1"/>
</dbReference>
<proteinExistence type="inferred from homology"/>
<organism evidence="5 6">
    <name type="scientific">Acinetobacter nectaris CIP 110549</name>
    <dbReference type="NCBI Taxonomy" id="1392540"/>
    <lineage>
        <taxon>Bacteria</taxon>
        <taxon>Pseudomonadati</taxon>
        <taxon>Pseudomonadota</taxon>
        <taxon>Gammaproteobacteria</taxon>
        <taxon>Moraxellales</taxon>
        <taxon>Moraxellaceae</taxon>
        <taxon>Acinetobacter</taxon>
    </lineage>
</organism>
<dbReference type="PIRSF" id="PIRSF006223">
    <property type="entry name" value="DsrC_TusE"/>
    <property type="match status" value="1"/>
</dbReference>
<dbReference type="STRING" id="1392540.P256_00444"/>
<dbReference type="GO" id="GO:0097163">
    <property type="term" value="F:sulfur carrier activity"/>
    <property type="evidence" value="ECO:0007669"/>
    <property type="project" value="TreeGrafter"/>
</dbReference>
<dbReference type="InterPro" id="IPR025526">
    <property type="entry name" value="DsrC-like_dom_sf"/>
</dbReference>
<evidence type="ECO:0000256" key="4">
    <source>
        <dbReference type="PIRSR" id="PIRSR006223-50"/>
    </source>
</evidence>
<dbReference type="HOGENOM" id="CLU_153199_1_0_6"/>
<accession>V2TV68</accession>
<comment type="function">
    <text evidence="3">Part of a sulfur-relay system.</text>
</comment>
<name>V2TV68_9GAMM</name>
<dbReference type="SUPFAM" id="SSF69721">
    <property type="entry name" value="DsrC, the gamma subunit of dissimilatory sulfite reductase"/>
    <property type="match status" value="1"/>
</dbReference>
<dbReference type="InterPro" id="IPR042072">
    <property type="entry name" value="DsrC-like_C"/>
</dbReference>
<dbReference type="InterPro" id="IPR043163">
    <property type="entry name" value="DsrC-like_N"/>
</dbReference>
<comment type="caution">
    <text evidence="5">The sequence shown here is derived from an EMBL/GenBank/DDBJ whole genome shotgun (WGS) entry which is preliminary data.</text>
</comment>
<dbReference type="InterPro" id="IPR007453">
    <property type="entry name" value="DsrC/TusE"/>
</dbReference>
<keyword evidence="2" id="KW-0963">Cytoplasm</keyword>
<evidence type="ECO:0000256" key="1">
    <source>
        <dbReference type="ARBA" id="ARBA00004496"/>
    </source>
</evidence>
<evidence type="ECO:0000256" key="2">
    <source>
        <dbReference type="ARBA" id="ARBA00022490"/>
    </source>
</evidence>
<dbReference type="eggNOG" id="COG2920">
    <property type="taxonomic scope" value="Bacteria"/>
</dbReference>
<dbReference type="Pfam" id="PF04358">
    <property type="entry name" value="DsrC"/>
    <property type="match status" value="1"/>
</dbReference>
<dbReference type="PANTHER" id="PTHR37010:SF1">
    <property type="entry name" value="SULFURTRANSFERASE TUSE"/>
    <property type="match status" value="1"/>
</dbReference>
<dbReference type="Proteomes" id="UP000023785">
    <property type="component" value="Unassembled WGS sequence"/>
</dbReference>